<organism evidence="1 2">
    <name type="scientific">Purpureocillium lilacinum</name>
    <name type="common">Paecilomyces lilacinus</name>
    <dbReference type="NCBI Taxonomy" id="33203"/>
    <lineage>
        <taxon>Eukaryota</taxon>
        <taxon>Fungi</taxon>
        <taxon>Dikarya</taxon>
        <taxon>Ascomycota</taxon>
        <taxon>Pezizomycotina</taxon>
        <taxon>Sordariomycetes</taxon>
        <taxon>Hypocreomycetidae</taxon>
        <taxon>Hypocreales</taxon>
        <taxon>Ophiocordycipitaceae</taxon>
        <taxon>Purpureocillium</taxon>
    </lineage>
</organism>
<comment type="caution">
    <text evidence="1">The sequence shown here is derived from an EMBL/GenBank/DDBJ whole genome shotgun (WGS) entry which is preliminary data.</text>
</comment>
<proteinExistence type="predicted"/>
<evidence type="ECO:0000313" key="2">
    <source>
        <dbReference type="Proteomes" id="UP001638806"/>
    </source>
</evidence>
<keyword evidence="2" id="KW-1185">Reference proteome</keyword>
<gene>
    <name evidence="1" type="ORF">ACCO45_004696</name>
</gene>
<evidence type="ECO:0000313" key="1">
    <source>
        <dbReference type="EMBL" id="KAL3959579.1"/>
    </source>
</evidence>
<dbReference type="EMBL" id="JBGNUJ010000004">
    <property type="protein sequence ID" value="KAL3959579.1"/>
    <property type="molecule type" value="Genomic_DNA"/>
</dbReference>
<dbReference type="Proteomes" id="UP001638806">
    <property type="component" value="Unassembled WGS sequence"/>
</dbReference>
<accession>A0ACC4DVJ5</accession>
<protein>
    <submittedName>
        <fullName evidence="1">Uncharacterized protein</fullName>
    </submittedName>
</protein>
<sequence length="105" mass="10730">MVAVGLADGVVVPDANSFKARTAFHISSSTAEFTLLTMKGAFAIFRLPFFAAAAANNKQYGRTASNSRGALAAPANVACRIRDPAGQTGGVTDKRTGPRGGVADS</sequence>
<name>A0ACC4DVJ5_PURLI</name>
<reference evidence="1" key="1">
    <citation type="submission" date="2024-12" db="EMBL/GenBank/DDBJ databases">
        <title>Comparative genomics and development of molecular markers within Purpureocillium lilacinum and among Purpureocillium species.</title>
        <authorList>
            <person name="Yeh Z.-Y."/>
            <person name="Ni N.-T."/>
            <person name="Lo P.-H."/>
            <person name="Mushyakhwo K."/>
            <person name="Lin C.-F."/>
            <person name="Nai Y.-S."/>
        </authorList>
    </citation>
    <scope>NUCLEOTIDE SEQUENCE</scope>
    <source>
        <strain evidence="1">NCHU-NPUST-175</strain>
    </source>
</reference>